<organism evidence="4 5">
    <name type="scientific">Gonapodya prolifera (strain JEL478)</name>
    <name type="common">Monoblepharis prolifera</name>
    <dbReference type="NCBI Taxonomy" id="1344416"/>
    <lineage>
        <taxon>Eukaryota</taxon>
        <taxon>Fungi</taxon>
        <taxon>Fungi incertae sedis</taxon>
        <taxon>Chytridiomycota</taxon>
        <taxon>Chytridiomycota incertae sedis</taxon>
        <taxon>Monoblepharidomycetes</taxon>
        <taxon>Monoblepharidales</taxon>
        <taxon>Gonapodyaceae</taxon>
        <taxon>Gonapodya</taxon>
    </lineage>
</organism>
<gene>
    <name evidence="4" type="ORF">M427DRAFT_67615</name>
</gene>
<feature type="region of interest" description="Disordered" evidence="2">
    <location>
        <begin position="1"/>
        <end position="32"/>
    </location>
</feature>
<sequence length="877" mass="91084">MQRGTGGGNNSGTSTPVGSRGGSGGGLGPGGGMGSGGASGALGSSAALAGGGGIRTAASVTFFAIYNPGLGMSEGSERDQLLFFYPKDWSLDDKIRQIGLAQALVNFCGGFSQKHCESVHTQRSRIALRRVEDAGGANGGYWMLLKIRLPSLRRRGAGASSVSVGGAPASGGAGGTSNTGSAAKDTIEYMDSVVSDAALQFALAESYRTFRLLHGTFHATCTLRSPAHLKRLLDLFFSRYITRWTAPPVPHMPVATSTLSPGGPHTVSPAPVLILSASSPSTNPGTASSTTHTSSSSGSPPYSYFEVIDPLAVLDTLPERYIEPQLYRQAVELLADVEDWCNYCFAKQFTGLGTQGLNPASAAVGNTNGPPPSLPPSPTRPHPTTAHSSSSSSTTTSSAASSSPTSANYPTPTRPPQSPSPTRRPRAESTSTSSSHGQVNSSTQAARNSANPSHPTVGAGAPLQSGFVSPPPFVAYSALLHKHHVIATTLPNPGSLAALVGFLTDWGSWGGVGEGGGVESRIRVGGLVGEPPIPTRPLAPFYPHIYPTSSPIFPFLKPRRGNASSGAGATTGSGNTGRQPFSGFLTGPVSLVEAEARVEMQRVWLGGFGEGKGGDMKEGRESESGDVRPFWVVIYQHLTDTTLILLVPASPHLFSPLGTRPPPSPPGGAVGSGSASPGTITRSASLTRGRGAIGGAGTGPGQSEEAHGVYGANWARVAGLEFYHLLEARVRAGIEGVAERAASGSDTLDPPNPRFLLVTQHPAPFSIGRSPRSRGLDVHETVRTNLSHGRVWSDEVWRGVERLRAEMGRSPSLTTISLKLPPTQGTSGVGEQWVVARRSEDGTRELVVVVEGAGWGEAEAEVRKLVRGSLNEIFAEW</sequence>
<dbReference type="Pfam" id="PF19031">
    <property type="entry name" value="Intu_longin_1"/>
    <property type="match status" value="1"/>
</dbReference>
<dbReference type="EMBL" id="KQ965741">
    <property type="protein sequence ID" value="KXS18561.1"/>
    <property type="molecule type" value="Genomic_DNA"/>
</dbReference>
<dbReference type="PANTHER" id="PTHR13056:SF0">
    <property type="entry name" value="VACUOLAR FUSION PROTEIN CCZ1 HOMOLOG-RELATED"/>
    <property type="match status" value="1"/>
</dbReference>
<dbReference type="OrthoDB" id="240546at2759"/>
<proteinExistence type="inferred from homology"/>
<dbReference type="GO" id="GO:0035658">
    <property type="term" value="C:Mon1-Ccz1 complex"/>
    <property type="evidence" value="ECO:0007669"/>
    <property type="project" value="InterPro"/>
</dbReference>
<feature type="region of interest" description="Disordered" evidence="2">
    <location>
        <begin position="656"/>
        <end position="705"/>
    </location>
</feature>
<name>A0A139AP75_GONPJ</name>
<dbReference type="InterPro" id="IPR043987">
    <property type="entry name" value="CCZ1/INTU/HSP4_longin_1"/>
</dbReference>
<feature type="compositionally biased region" description="Gly residues" evidence="2">
    <location>
        <begin position="1"/>
        <end position="10"/>
    </location>
</feature>
<keyword evidence="5" id="KW-1185">Reference proteome</keyword>
<dbReference type="AlphaFoldDB" id="A0A139AP75"/>
<feature type="region of interest" description="Disordered" evidence="2">
    <location>
        <begin position="160"/>
        <end position="179"/>
    </location>
</feature>
<feature type="compositionally biased region" description="Pro residues" evidence="2">
    <location>
        <begin position="369"/>
        <end position="381"/>
    </location>
</feature>
<evidence type="ECO:0000259" key="3">
    <source>
        <dbReference type="Pfam" id="PF19031"/>
    </source>
</evidence>
<dbReference type="PANTHER" id="PTHR13056">
    <property type="entry name" value="VACUOLAR FUSION PROTEIN CCZ1 HOMOLOG-RELATED"/>
    <property type="match status" value="1"/>
</dbReference>
<evidence type="ECO:0000313" key="5">
    <source>
        <dbReference type="Proteomes" id="UP000070544"/>
    </source>
</evidence>
<dbReference type="Proteomes" id="UP000070544">
    <property type="component" value="Unassembled WGS sequence"/>
</dbReference>
<evidence type="ECO:0000256" key="2">
    <source>
        <dbReference type="SAM" id="MobiDB-lite"/>
    </source>
</evidence>
<protein>
    <recommendedName>
        <fullName evidence="3">CCZ1/INTU/HSP4 first Longin domain-containing protein</fullName>
    </recommendedName>
</protein>
<comment type="similarity">
    <text evidence="1">Belongs to the CCZ1 family.</text>
</comment>
<feature type="compositionally biased region" description="Gly residues" evidence="2">
    <location>
        <begin position="168"/>
        <end position="177"/>
    </location>
</feature>
<feature type="compositionally biased region" description="Polar residues" evidence="2">
    <location>
        <begin position="428"/>
        <end position="454"/>
    </location>
</feature>
<feature type="region of interest" description="Disordered" evidence="2">
    <location>
        <begin position="561"/>
        <end position="581"/>
    </location>
</feature>
<feature type="compositionally biased region" description="Low complexity" evidence="2">
    <location>
        <begin position="285"/>
        <end position="300"/>
    </location>
</feature>
<dbReference type="GO" id="GO:0016192">
    <property type="term" value="P:vesicle-mediated transport"/>
    <property type="evidence" value="ECO:0007669"/>
    <property type="project" value="InterPro"/>
</dbReference>
<evidence type="ECO:0000256" key="1">
    <source>
        <dbReference type="ARBA" id="ARBA00005352"/>
    </source>
</evidence>
<feature type="region of interest" description="Disordered" evidence="2">
    <location>
        <begin position="278"/>
        <end position="300"/>
    </location>
</feature>
<dbReference type="InterPro" id="IPR013176">
    <property type="entry name" value="Ccz1"/>
</dbReference>
<dbReference type="STRING" id="1344416.A0A139AP75"/>
<feature type="region of interest" description="Disordered" evidence="2">
    <location>
        <begin position="360"/>
        <end position="463"/>
    </location>
</feature>
<feature type="domain" description="CCZ1/INTU/HSP4 first Longin" evidence="3">
    <location>
        <begin position="61"/>
        <end position="215"/>
    </location>
</feature>
<evidence type="ECO:0000313" key="4">
    <source>
        <dbReference type="EMBL" id="KXS18561.1"/>
    </source>
</evidence>
<feature type="compositionally biased region" description="Gly residues" evidence="2">
    <location>
        <begin position="19"/>
        <end position="32"/>
    </location>
</feature>
<accession>A0A139AP75</accession>
<reference evidence="4 5" key="1">
    <citation type="journal article" date="2015" name="Genome Biol. Evol.">
        <title>Phylogenomic analyses indicate that early fungi evolved digesting cell walls of algal ancestors of land plants.</title>
        <authorList>
            <person name="Chang Y."/>
            <person name="Wang S."/>
            <person name="Sekimoto S."/>
            <person name="Aerts A.L."/>
            <person name="Choi C."/>
            <person name="Clum A."/>
            <person name="LaButti K.M."/>
            <person name="Lindquist E.A."/>
            <person name="Yee Ngan C."/>
            <person name="Ohm R.A."/>
            <person name="Salamov A.A."/>
            <person name="Grigoriev I.V."/>
            <person name="Spatafora J.W."/>
            <person name="Berbee M.L."/>
        </authorList>
    </citation>
    <scope>NUCLEOTIDE SEQUENCE [LARGE SCALE GENOMIC DNA]</scope>
    <source>
        <strain evidence="4 5">JEL478</strain>
    </source>
</reference>
<feature type="compositionally biased region" description="Low complexity" evidence="2">
    <location>
        <begin position="382"/>
        <end position="411"/>
    </location>
</feature>
<feature type="compositionally biased region" description="Gly residues" evidence="2">
    <location>
        <begin position="691"/>
        <end position="700"/>
    </location>
</feature>